<protein>
    <submittedName>
        <fullName evidence="1">Glycosyltransferase family 69 protein</fullName>
    </submittedName>
</protein>
<dbReference type="Proteomes" id="UP000235786">
    <property type="component" value="Unassembled WGS sequence"/>
</dbReference>
<sequence length="408" mass="46953">MSSSLISSIRSLRRLCRLSSLRVLLTLFLIWAIFDVLQKRFWLPTPITEKERTLQGQPKIFVASIHWNTEAILRQSWNNAVIDLAKAVGPDNIFISIYESGSFDDSKGALRELGRALDVLGVAHNITLSETTHLDEISQKPEGAGWIRTPRGRDELRRIPYLARLRNISLQPLAELTKLGAKFDKVLFLNDVFFISEDVFTLLNTNNGEYAAACSLDFSKPPKYYDTFALRDSKGHESVEQTWPYFRTSLSRHALEREKPVPVKSCWNGIVVMDARPFLSERPLRFRGISDTLALEHLEGSECCLIHADNPFSAVKGVYLNPKVRVGYNQQAYDLVHSRPSWLSMYQIFTGLWSNRFKRWVTIQWLKEYVVRRRVSTWKEKDDTNVEPGVFCLINEMQVLVFNGWAHV</sequence>
<dbReference type="STRING" id="1149755.A0A2J6S588"/>
<dbReference type="EMBL" id="KZ613939">
    <property type="protein sequence ID" value="PMD45933.1"/>
    <property type="molecule type" value="Genomic_DNA"/>
</dbReference>
<dbReference type="Pfam" id="PF11735">
    <property type="entry name" value="CAP59_mtransfer"/>
    <property type="match status" value="1"/>
</dbReference>
<dbReference type="PANTHER" id="PTHR34144">
    <property type="entry name" value="CHROMOSOME 8, WHOLE GENOME SHOTGUN SEQUENCE"/>
    <property type="match status" value="1"/>
</dbReference>
<keyword evidence="1" id="KW-0808">Transferase</keyword>
<dbReference type="PANTHER" id="PTHR34144:SF7">
    <property type="entry name" value="EXPORT PROTEIN (CAP59), PUTATIVE (AFU_ORTHOLOGUE AFUA_7G05020)-RELATED"/>
    <property type="match status" value="1"/>
</dbReference>
<organism evidence="1 2">
    <name type="scientific">Hyaloscypha variabilis (strain UAMH 11265 / GT02V1 / F)</name>
    <name type="common">Meliniomyces variabilis</name>
    <dbReference type="NCBI Taxonomy" id="1149755"/>
    <lineage>
        <taxon>Eukaryota</taxon>
        <taxon>Fungi</taxon>
        <taxon>Dikarya</taxon>
        <taxon>Ascomycota</taxon>
        <taxon>Pezizomycotina</taxon>
        <taxon>Leotiomycetes</taxon>
        <taxon>Helotiales</taxon>
        <taxon>Hyaloscyphaceae</taxon>
        <taxon>Hyaloscypha</taxon>
        <taxon>Hyaloscypha variabilis</taxon>
    </lineage>
</organism>
<name>A0A2J6S588_HYAVF</name>
<keyword evidence="2" id="KW-1185">Reference proteome</keyword>
<dbReference type="OrthoDB" id="262547at2759"/>
<dbReference type="GO" id="GO:0016740">
    <property type="term" value="F:transferase activity"/>
    <property type="evidence" value="ECO:0007669"/>
    <property type="project" value="UniProtKB-KW"/>
</dbReference>
<evidence type="ECO:0000313" key="1">
    <source>
        <dbReference type="EMBL" id="PMD45933.1"/>
    </source>
</evidence>
<gene>
    <name evidence="1" type="ORF">L207DRAFT_418685</name>
</gene>
<dbReference type="InterPro" id="IPR021047">
    <property type="entry name" value="Mannosyltransferase_CMT1"/>
</dbReference>
<accession>A0A2J6S588</accession>
<reference evidence="1 2" key="1">
    <citation type="submission" date="2016-04" db="EMBL/GenBank/DDBJ databases">
        <title>A degradative enzymes factory behind the ericoid mycorrhizal symbiosis.</title>
        <authorList>
            <consortium name="DOE Joint Genome Institute"/>
            <person name="Martino E."/>
            <person name="Morin E."/>
            <person name="Grelet G."/>
            <person name="Kuo A."/>
            <person name="Kohler A."/>
            <person name="Daghino S."/>
            <person name="Barry K."/>
            <person name="Choi C."/>
            <person name="Cichocki N."/>
            <person name="Clum A."/>
            <person name="Copeland A."/>
            <person name="Hainaut M."/>
            <person name="Haridas S."/>
            <person name="Labutti K."/>
            <person name="Lindquist E."/>
            <person name="Lipzen A."/>
            <person name="Khouja H.-R."/>
            <person name="Murat C."/>
            <person name="Ohm R."/>
            <person name="Olson A."/>
            <person name="Spatafora J."/>
            <person name="Veneault-Fourrey C."/>
            <person name="Henrissat B."/>
            <person name="Grigoriev I."/>
            <person name="Martin F."/>
            <person name="Perotto S."/>
        </authorList>
    </citation>
    <scope>NUCLEOTIDE SEQUENCE [LARGE SCALE GENOMIC DNA]</scope>
    <source>
        <strain evidence="1 2">F</strain>
    </source>
</reference>
<dbReference type="AlphaFoldDB" id="A0A2J6S588"/>
<evidence type="ECO:0000313" key="2">
    <source>
        <dbReference type="Proteomes" id="UP000235786"/>
    </source>
</evidence>
<proteinExistence type="predicted"/>